<dbReference type="EMBL" id="GGEC01091013">
    <property type="protein sequence ID" value="MBX71497.1"/>
    <property type="molecule type" value="Transcribed_RNA"/>
</dbReference>
<name>A0A2P2QX19_RHIMU</name>
<reference evidence="2" key="1">
    <citation type="submission" date="2018-02" db="EMBL/GenBank/DDBJ databases">
        <title>Rhizophora mucronata_Transcriptome.</title>
        <authorList>
            <person name="Meera S.P."/>
            <person name="Sreeshan A."/>
            <person name="Augustine A."/>
        </authorList>
    </citation>
    <scope>NUCLEOTIDE SEQUENCE</scope>
    <source>
        <tissue evidence="2">Leaf</tissue>
    </source>
</reference>
<accession>A0A2P2QX19</accession>
<feature type="region of interest" description="Disordered" evidence="1">
    <location>
        <begin position="1"/>
        <end position="20"/>
    </location>
</feature>
<evidence type="ECO:0000313" key="2">
    <source>
        <dbReference type="EMBL" id="MBX71497.1"/>
    </source>
</evidence>
<protein>
    <submittedName>
        <fullName evidence="2">Uncharacterized protein</fullName>
    </submittedName>
</protein>
<proteinExistence type="predicted"/>
<evidence type="ECO:0000256" key="1">
    <source>
        <dbReference type="SAM" id="MobiDB-lite"/>
    </source>
</evidence>
<sequence length="20" mass="1992">MASSVAERGHMGIPGKSSCS</sequence>
<organism evidence="2">
    <name type="scientific">Rhizophora mucronata</name>
    <name type="common">Asiatic mangrove</name>
    <dbReference type="NCBI Taxonomy" id="61149"/>
    <lineage>
        <taxon>Eukaryota</taxon>
        <taxon>Viridiplantae</taxon>
        <taxon>Streptophyta</taxon>
        <taxon>Embryophyta</taxon>
        <taxon>Tracheophyta</taxon>
        <taxon>Spermatophyta</taxon>
        <taxon>Magnoliopsida</taxon>
        <taxon>eudicotyledons</taxon>
        <taxon>Gunneridae</taxon>
        <taxon>Pentapetalae</taxon>
        <taxon>rosids</taxon>
        <taxon>fabids</taxon>
        <taxon>Malpighiales</taxon>
        <taxon>Rhizophoraceae</taxon>
        <taxon>Rhizophora</taxon>
    </lineage>
</organism>
<dbReference type="AlphaFoldDB" id="A0A2P2QX19"/>